<dbReference type="Pfam" id="PF12680">
    <property type="entry name" value="SnoaL_2"/>
    <property type="match status" value="1"/>
</dbReference>
<dbReference type="RefSeq" id="WP_189332926.1">
    <property type="nucleotide sequence ID" value="NZ_AP023356.1"/>
</dbReference>
<accession>A0ABM7M352</accession>
<dbReference type="Proteomes" id="UP000676967">
    <property type="component" value="Chromosome"/>
</dbReference>
<evidence type="ECO:0000313" key="3">
    <source>
        <dbReference type="Proteomes" id="UP000676967"/>
    </source>
</evidence>
<proteinExistence type="predicted"/>
<feature type="domain" description="SnoaL-like" evidence="1">
    <location>
        <begin position="12"/>
        <end position="113"/>
    </location>
</feature>
<gene>
    <name evidence="2" type="ORF">Aiant_67390</name>
</gene>
<dbReference type="InterPro" id="IPR037401">
    <property type="entry name" value="SnoaL-like"/>
</dbReference>
<organism evidence="2 3">
    <name type="scientific">Actinoplanes ianthinogenes</name>
    <dbReference type="NCBI Taxonomy" id="122358"/>
    <lineage>
        <taxon>Bacteria</taxon>
        <taxon>Bacillati</taxon>
        <taxon>Actinomycetota</taxon>
        <taxon>Actinomycetes</taxon>
        <taxon>Micromonosporales</taxon>
        <taxon>Micromonosporaceae</taxon>
        <taxon>Actinoplanes</taxon>
    </lineage>
</organism>
<dbReference type="EMBL" id="AP023356">
    <property type="protein sequence ID" value="BCJ46082.1"/>
    <property type="molecule type" value="Genomic_DNA"/>
</dbReference>
<evidence type="ECO:0000259" key="1">
    <source>
        <dbReference type="Pfam" id="PF12680"/>
    </source>
</evidence>
<evidence type="ECO:0000313" key="2">
    <source>
        <dbReference type="EMBL" id="BCJ46082.1"/>
    </source>
</evidence>
<sequence length="125" mass="13077">MPMLTTPADVITEFAAALHDGRIDDAVALYEPDAAFIAQPGAAPVYGLEQIRAALAGFAALRPTLTPDIRKVVEAGGVATVLNAWTLEGTGPDGSPLHLRGTSADVMRRRADGTWGLLIDDPWGA</sequence>
<dbReference type="InterPro" id="IPR032710">
    <property type="entry name" value="NTF2-like_dom_sf"/>
</dbReference>
<name>A0ABM7M352_9ACTN</name>
<keyword evidence="3" id="KW-1185">Reference proteome</keyword>
<reference evidence="2 3" key="1">
    <citation type="submission" date="2020-08" db="EMBL/GenBank/DDBJ databases">
        <title>Whole genome shotgun sequence of Actinoplanes ianthinogenes NBRC 13996.</title>
        <authorList>
            <person name="Komaki H."/>
            <person name="Tamura T."/>
        </authorList>
    </citation>
    <scope>NUCLEOTIDE SEQUENCE [LARGE SCALE GENOMIC DNA]</scope>
    <source>
        <strain evidence="2 3">NBRC 13996</strain>
    </source>
</reference>
<dbReference type="Gene3D" id="3.10.450.50">
    <property type="match status" value="1"/>
</dbReference>
<protein>
    <recommendedName>
        <fullName evidence="1">SnoaL-like domain-containing protein</fullName>
    </recommendedName>
</protein>
<dbReference type="SUPFAM" id="SSF54427">
    <property type="entry name" value="NTF2-like"/>
    <property type="match status" value="1"/>
</dbReference>